<dbReference type="Pfam" id="PF06337">
    <property type="entry name" value="DUSP"/>
    <property type="match status" value="1"/>
</dbReference>
<gene>
    <name evidence="3" type="primary">USP15</name>
    <name evidence="3" type="ORF">K7432_001268</name>
</gene>
<proteinExistence type="predicted"/>
<accession>A0ABR2X3C6</accession>
<dbReference type="Proteomes" id="UP001479436">
    <property type="component" value="Unassembled WGS sequence"/>
</dbReference>
<evidence type="ECO:0000256" key="1">
    <source>
        <dbReference type="SAM" id="MobiDB-lite"/>
    </source>
</evidence>
<evidence type="ECO:0000313" key="4">
    <source>
        <dbReference type="Proteomes" id="UP001479436"/>
    </source>
</evidence>
<dbReference type="InterPro" id="IPR035927">
    <property type="entry name" value="DUSP-like_sf"/>
</dbReference>
<feature type="domain" description="DUSP" evidence="2">
    <location>
        <begin position="19"/>
        <end position="106"/>
    </location>
</feature>
<keyword evidence="4" id="KW-1185">Reference proteome</keyword>
<dbReference type="Gene3D" id="3.30.2230.10">
    <property type="entry name" value="DUSP-like"/>
    <property type="match status" value="1"/>
</dbReference>
<name>A0ABR2X3C6_9FUNG</name>
<dbReference type="EC" id="3.4.19.12" evidence="3"/>
<dbReference type="InterPro" id="IPR006615">
    <property type="entry name" value="Pept_C19_DUSP"/>
</dbReference>
<protein>
    <submittedName>
        <fullName evidence="3">Ubiquitin carboxyl-terminal hydrolase 15</fullName>
        <ecNumber evidence="3">3.4.19.12</ecNumber>
    </submittedName>
</protein>
<evidence type="ECO:0000313" key="3">
    <source>
        <dbReference type="EMBL" id="KAK9768246.1"/>
    </source>
</evidence>
<dbReference type="SUPFAM" id="SSF143791">
    <property type="entry name" value="DUSP-like"/>
    <property type="match status" value="1"/>
</dbReference>
<evidence type="ECO:0000259" key="2">
    <source>
        <dbReference type="PROSITE" id="PS51283"/>
    </source>
</evidence>
<reference evidence="3 4" key="1">
    <citation type="submission" date="2023-04" db="EMBL/GenBank/DDBJ databases">
        <title>Genome of Basidiobolus ranarum AG-B5.</title>
        <authorList>
            <person name="Stajich J.E."/>
            <person name="Carter-House D."/>
            <person name="Gryganskyi A."/>
        </authorList>
    </citation>
    <scope>NUCLEOTIDE SEQUENCE [LARGE SCALE GENOMIC DNA]</scope>
    <source>
        <strain evidence="3 4">AG-B5</strain>
    </source>
</reference>
<dbReference type="EMBL" id="JASJQH010000027">
    <property type="protein sequence ID" value="KAK9768246.1"/>
    <property type="molecule type" value="Genomic_DNA"/>
</dbReference>
<organism evidence="3 4">
    <name type="scientific">Basidiobolus ranarum</name>
    <dbReference type="NCBI Taxonomy" id="34480"/>
    <lineage>
        <taxon>Eukaryota</taxon>
        <taxon>Fungi</taxon>
        <taxon>Fungi incertae sedis</taxon>
        <taxon>Zoopagomycota</taxon>
        <taxon>Entomophthoromycotina</taxon>
        <taxon>Basidiobolomycetes</taxon>
        <taxon>Basidiobolales</taxon>
        <taxon>Basidiobolaceae</taxon>
        <taxon>Basidiobolus</taxon>
    </lineage>
</organism>
<dbReference type="GO" id="GO:0004843">
    <property type="term" value="F:cysteine-type deubiquitinase activity"/>
    <property type="evidence" value="ECO:0007669"/>
    <property type="project" value="UniProtKB-EC"/>
</dbReference>
<sequence length="106" mass="12129">MEPSFCSIEESLPQYETSPSPAEQLSAIEPLVNSALQIGETRYLIDLKWYDEWHRFATLDSASSPGPIDNSSLFKDNSFLVLRDWLSIDIDVIPVPEEAWEKLVLW</sequence>
<keyword evidence="3" id="KW-0378">Hydrolase</keyword>
<dbReference type="PROSITE" id="PS51283">
    <property type="entry name" value="DUSP"/>
    <property type="match status" value="1"/>
</dbReference>
<comment type="caution">
    <text evidence="3">The sequence shown here is derived from an EMBL/GenBank/DDBJ whole genome shotgun (WGS) entry which is preliminary data.</text>
</comment>
<feature type="region of interest" description="Disordered" evidence="1">
    <location>
        <begin position="1"/>
        <end position="21"/>
    </location>
</feature>